<keyword evidence="3" id="KW-1185">Reference proteome</keyword>
<gene>
    <name evidence="2" type="ORF">HJ583_009290</name>
</gene>
<feature type="signal peptide" evidence="1">
    <location>
        <begin position="1"/>
        <end position="23"/>
    </location>
</feature>
<protein>
    <submittedName>
        <fullName evidence="2">Transporter</fullName>
    </submittedName>
</protein>
<dbReference type="RefSeq" id="WP_170021662.1">
    <property type="nucleotide sequence ID" value="NZ_JABCSC020000002.1"/>
</dbReference>
<keyword evidence="1" id="KW-0732">Signal</keyword>
<organism evidence="2 3">
    <name type="scientific">Uliginosibacterium aquaticum</name>
    <dbReference type="NCBI Taxonomy" id="2731212"/>
    <lineage>
        <taxon>Bacteria</taxon>
        <taxon>Pseudomonadati</taxon>
        <taxon>Pseudomonadota</taxon>
        <taxon>Betaproteobacteria</taxon>
        <taxon>Rhodocyclales</taxon>
        <taxon>Zoogloeaceae</taxon>
        <taxon>Uliginosibacterium</taxon>
    </lineage>
</organism>
<evidence type="ECO:0000256" key="1">
    <source>
        <dbReference type="SAM" id="SignalP"/>
    </source>
</evidence>
<comment type="caution">
    <text evidence="2">The sequence shown here is derived from an EMBL/GenBank/DDBJ whole genome shotgun (WGS) entry which is preliminary data.</text>
</comment>
<sequence length="269" mass="28965">MLTKLAGIGLATVAMATSGAALAQEDQAAELAKKLSNPVAALISVPIQYNHDEYGGLNKGASVDSMVFQPVVPFEFSQDWNLITRTIVPFIERQSFPATAVNQSGLSDITASQFFSPKAPTESGWIWGVGAIELLPTASESALGTEKLGLGPTAVVLRQNGPWTVGFLGAHVWSVAGDDKREDVNLTSLQPFMSYTTKTHTTIGAYTESAYDWRARQWTVPLIVQAGQILKLGPQIMQLAVAGKYWAESADNAQKGWGLRVQLTLLFPK</sequence>
<reference evidence="2 3" key="1">
    <citation type="submission" date="2020-06" db="EMBL/GenBank/DDBJ databases">
        <title>Draft genome of Uliginosibacterium sp. IMCC34675.</title>
        <authorList>
            <person name="Song J."/>
        </authorList>
    </citation>
    <scope>NUCLEOTIDE SEQUENCE [LARGE SCALE GENOMIC DNA]</scope>
    <source>
        <strain evidence="2 3">IMCC34675</strain>
    </source>
</reference>
<feature type="chain" id="PRO_5045932724" evidence="1">
    <location>
        <begin position="24"/>
        <end position="269"/>
    </location>
</feature>
<accession>A0ABX2IM61</accession>
<dbReference type="EMBL" id="JABCSC020000002">
    <property type="protein sequence ID" value="NSL55215.1"/>
    <property type="molecule type" value="Genomic_DNA"/>
</dbReference>
<evidence type="ECO:0000313" key="2">
    <source>
        <dbReference type="EMBL" id="NSL55215.1"/>
    </source>
</evidence>
<name>A0ABX2IM61_9RHOO</name>
<evidence type="ECO:0000313" key="3">
    <source>
        <dbReference type="Proteomes" id="UP000778523"/>
    </source>
</evidence>
<dbReference type="Proteomes" id="UP000778523">
    <property type="component" value="Unassembled WGS sequence"/>
</dbReference>
<proteinExistence type="predicted"/>